<evidence type="ECO:0000313" key="1">
    <source>
        <dbReference type="EMBL" id="CAB3805450.1"/>
    </source>
</evidence>
<organism evidence="1 2">
    <name type="scientific">Pararobbsia alpina</name>
    <dbReference type="NCBI Taxonomy" id="621374"/>
    <lineage>
        <taxon>Bacteria</taxon>
        <taxon>Pseudomonadati</taxon>
        <taxon>Pseudomonadota</taxon>
        <taxon>Betaproteobacteria</taxon>
        <taxon>Burkholderiales</taxon>
        <taxon>Burkholderiaceae</taxon>
        <taxon>Pararobbsia</taxon>
    </lineage>
</organism>
<proteinExistence type="predicted"/>
<dbReference type="EMBL" id="CADIKM010000072">
    <property type="protein sequence ID" value="CAB3805450.1"/>
    <property type="molecule type" value="Genomic_DNA"/>
</dbReference>
<keyword evidence="2" id="KW-1185">Reference proteome</keyword>
<gene>
    <name evidence="1" type="ORF">LMG28138_05668</name>
</gene>
<name>A0A6S7DGJ0_9BURK</name>
<reference evidence="1 2" key="1">
    <citation type="submission" date="2020-04" db="EMBL/GenBank/DDBJ databases">
        <authorList>
            <person name="De Canck E."/>
        </authorList>
    </citation>
    <scope>NUCLEOTIDE SEQUENCE [LARGE SCALE GENOMIC DNA]</scope>
    <source>
        <strain evidence="1 2">LMG 28138</strain>
    </source>
</reference>
<accession>A0A6S7DGJ0</accession>
<dbReference type="AlphaFoldDB" id="A0A6S7DGJ0"/>
<evidence type="ECO:0000313" key="2">
    <source>
        <dbReference type="Proteomes" id="UP000494115"/>
    </source>
</evidence>
<dbReference type="Proteomes" id="UP000494115">
    <property type="component" value="Unassembled WGS sequence"/>
</dbReference>
<protein>
    <submittedName>
        <fullName evidence="1">Uncharacterized protein</fullName>
    </submittedName>
</protein>
<sequence length="106" mass="11596">MVASRIDVPAIIISGTPAEADRFLVAALWTGEEPVPTISAVTEWTNILHMRGDDFASHASACLYWLFEQKATQAGRLLRARIPRRSAVKAKTQAINQLRALLVSAP</sequence>